<feature type="chain" id="PRO_5038479249" evidence="4">
    <location>
        <begin position="21"/>
        <end position="428"/>
    </location>
</feature>
<dbReference type="OrthoDB" id="9808332at2"/>
<gene>
    <name evidence="5" type="ORF">E4U82_13540</name>
</gene>
<dbReference type="InterPro" id="IPR006059">
    <property type="entry name" value="SBP"/>
</dbReference>
<dbReference type="PANTHER" id="PTHR30061">
    <property type="entry name" value="MALTOSE-BINDING PERIPLASMIC PROTEIN"/>
    <property type="match status" value="1"/>
</dbReference>
<keyword evidence="3 4" id="KW-0732">Signal</keyword>
<dbReference type="GO" id="GO:0055052">
    <property type="term" value="C:ATP-binding cassette (ABC) transporter complex, substrate-binding subunit-containing"/>
    <property type="evidence" value="ECO:0007669"/>
    <property type="project" value="TreeGrafter"/>
</dbReference>
<dbReference type="Proteomes" id="UP000298484">
    <property type="component" value="Unassembled WGS sequence"/>
</dbReference>
<dbReference type="GO" id="GO:0015768">
    <property type="term" value="P:maltose transport"/>
    <property type="evidence" value="ECO:0007669"/>
    <property type="project" value="TreeGrafter"/>
</dbReference>
<reference evidence="5 6" key="1">
    <citation type="submission" date="2019-03" db="EMBL/GenBank/DDBJ databases">
        <title>Genome sequence of Lentibacillus salicampi ATCC BAA-719.</title>
        <authorList>
            <person name="Maclea K.S."/>
            <person name="Simoes Junior M."/>
        </authorList>
    </citation>
    <scope>NUCLEOTIDE SEQUENCE [LARGE SCALE GENOMIC DNA]</scope>
    <source>
        <strain evidence="5 6">ATCC BAA-719</strain>
    </source>
</reference>
<evidence type="ECO:0000256" key="2">
    <source>
        <dbReference type="ARBA" id="ARBA00022448"/>
    </source>
</evidence>
<dbReference type="EMBL" id="SRHY01000027">
    <property type="protein sequence ID" value="TFJ92193.1"/>
    <property type="molecule type" value="Genomic_DNA"/>
</dbReference>
<evidence type="ECO:0000313" key="6">
    <source>
        <dbReference type="Proteomes" id="UP000298484"/>
    </source>
</evidence>
<protein>
    <submittedName>
        <fullName evidence="5">Extracellular solute-binding protein</fullName>
    </submittedName>
</protein>
<sequence length="428" mass="47499">MRFSKSLFMFVMLLAFIVGCSSDSGEESGNKELTWSTTTGYSPQSTTSAVADYISGTVEDFESEHSDISLNTQIQSSNISEAMARILEQANQDRAPDVAVIDSYLFPQYIEHLQPLDDLMEEKGMKVEDFLPFAQDVLTGPDGKVYGLYMSTDTRVLFYNSELIPEPPKTWEEVIEVGKKLKDEGYDGISTPGGRGEGTSVTTLWPLFWGQGGKLVDDEGNPIFGEGKNKEIMVDVLSTIQSAVEEGVLPQRVAGYGSENDQNEEIAAGNVGMFIGGNWQESFLKETLGEEEFQKWEVAPVPQLEGGERTTTSGGWAWGIFTDDPEKKQAAFDLVYNTFISEQGMGEFTSIYGELPSRTSVYESEHYEGTQFSDEYREMLKNDARVRPASDDYPEISNQLQIAISDVISGNKEPEQAVNDAWEVVNNE</sequence>
<evidence type="ECO:0000256" key="3">
    <source>
        <dbReference type="ARBA" id="ARBA00022729"/>
    </source>
</evidence>
<dbReference type="GO" id="GO:0042956">
    <property type="term" value="P:maltodextrin transmembrane transport"/>
    <property type="evidence" value="ECO:0007669"/>
    <property type="project" value="TreeGrafter"/>
</dbReference>
<evidence type="ECO:0000313" key="5">
    <source>
        <dbReference type="EMBL" id="TFJ92193.1"/>
    </source>
</evidence>
<evidence type="ECO:0000256" key="1">
    <source>
        <dbReference type="ARBA" id="ARBA00008520"/>
    </source>
</evidence>
<proteinExistence type="inferred from homology"/>
<dbReference type="PROSITE" id="PS51257">
    <property type="entry name" value="PROKAR_LIPOPROTEIN"/>
    <property type="match status" value="1"/>
</dbReference>
<feature type="signal peptide" evidence="4">
    <location>
        <begin position="1"/>
        <end position="20"/>
    </location>
</feature>
<name>A0A4Y9A8T0_9BACI</name>
<dbReference type="AlphaFoldDB" id="A0A4Y9A8T0"/>
<dbReference type="Pfam" id="PF13416">
    <property type="entry name" value="SBP_bac_8"/>
    <property type="match status" value="1"/>
</dbReference>
<dbReference type="GO" id="GO:1901982">
    <property type="term" value="F:maltose binding"/>
    <property type="evidence" value="ECO:0007669"/>
    <property type="project" value="TreeGrafter"/>
</dbReference>
<accession>A0A4Y9A8T0</accession>
<keyword evidence="2" id="KW-0813">Transport</keyword>
<dbReference type="Gene3D" id="3.40.190.10">
    <property type="entry name" value="Periplasmic binding protein-like II"/>
    <property type="match status" value="2"/>
</dbReference>
<keyword evidence="6" id="KW-1185">Reference proteome</keyword>
<dbReference type="RefSeq" id="WP_135110706.1">
    <property type="nucleotide sequence ID" value="NZ_SRHY01000027.1"/>
</dbReference>
<dbReference type="PANTHER" id="PTHR30061:SF50">
    <property type="entry name" value="MALTOSE_MALTODEXTRIN-BINDING PERIPLASMIC PROTEIN"/>
    <property type="match status" value="1"/>
</dbReference>
<evidence type="ECO:0000256" key="4">
    <source>
        <dbReference type="SAM" id="SignalP"/>
    </source>
</evidence>
<comment type="caution">
    <text evidence="5">The sequence shown here is derived from an EMBL/GenBank/DDBJ whole genome shotgun (WGS) entry which is preliminary data.</text>
</comment>
<comment type="similarity">
    <text evidence="1">Belongs to the bacterial solute-binding protein 1 family.</text>
</comment>
<organism evidence="5 6">
    <name type="scientific">Lentibacillus salicampi</name>
    <dbReference type="NCBI Taxonomy" id="175306"/>
    <lineage>
        <taxon>Bacteria</taxon>
        <taxon>Bacillati</taxon>
        <taxon>Bacillota</taxon>
        <taxon>Bacilli</taxon>
        <taxon>Bacillales</taxon>
        <taxon>Bacillaceae</taxon>
        <taxon>Lentibacillus</taxon>
    </lineage>
</organism>
<dbReference type="SUPFAM" id="SSF53850">
    <property type="entry name" value="Periplasmic binding protein-like II"/>
    <property type="match status" value="1"/>
</dbReference>